<dbReference type="Proteomes" id="UP000033092">
    <property type="component" value="Chromosome"/>
</dbReference>
<dbReference type="Gene3D" id="3.20.20.70">
    <property type="entry name" value="Aldolase class I"/>
    <property type="match status" value="1"/>
</dbReference>
<dbReference type="SFLD" id="SFLDG01099">
    <property type="entry name" value="Uncharacterised_Radical_SAM_Su"/>
    <property type="match status" value="1"/>
</dbReference>
<keyword evidence="1" id="KW-0949">S-adenosyl-L-methionine</keyword>
<reference evidence="6 7" key="1">
    <citation type="submission" date="2014-07" db="EMBL/GenBank/DDBJ databases">
        <title>Methanogenic archaea and the global carbon cycle.</title>
        <authorList>
            <person name="Henriksen J.R."/>
            <person name="Luke J."/>
            <person name="Reinhart S."/>
            <person name="Benedict M.N."/>
            <person name="Youngblut N.D."/>
            <person name="Metcalf M.E."/>
            <person name="Whitaker R.J."/>
            <person name="Metcalf W.W."/>
        </authorList>
    </citation>
    <scope>NUCLEOTIDE SEQUENCE [LARGE SCALE GENOMIC DNA]</scope>
    <source>
        <strain evidence="6 7">HI350</strain>
    </source>
</reference>
<evidence type="ECO:0000313" key="6">
    <source>
        <dbReference type="EMBL" id="AKB32760.1"/>
    </source>
</evidence>
<dbReference type="PANTHER" id="PTHR43075:SF1">
    <property type="entry name" value="FORMATE LYASE ACTIVATING ENZYME, PUTATIVE (AFU_ORTHOLOGUE AFUA_2G15630)-RELATED"/>
    <property type="match status" value="1"/>
</dbReference>
<evidence type="ECO:0000256" key="2">
    <source>
        <dbReference type="ARBA" id="ARBA00022723"/>
    </source>
</evidence>
<dbReference type="PATRIC" id="fig|1434119.4.peg.2679"/>
<dbReference type="GO" id="GO:0003824">
    <property type="term" value="F:catalytic activity"/>
    <property type="evidence" value="ECO:0007669"/>
    <property type="project" value="InterPro"/>
</dbReference>
<name>A0A0E3PF07_9EURY</name>
<dbReference type="GO" id="GO:0046872">
    <property type="term" value="F:metal ion binding"/>
    <property type="evidence" value="ECO:0007669"/>
    <property type="project" value="UniProtKB-KW"/>
</dbReference>
<dbReference type="GO" id="GO:0051536">
    <property type="term" value="F:iron-sulfur cluster binding"/>
    <property type="evidence" value="ECO:0007669"/>
    <property type="project" value="UniProtKB-KW"/>
</dbReference>
<dbReference type="PANTHER" id="PTHR43075">
    <property type="entry name" value="FORMATE LYASE ACTIVATING ENZYME, PUTATIVE (AFU_ORTHOLOGUE AFUA_2G15630)-RELATED"/>
    <property type="match status" value="1"/>
</dbReference>
<dbReference type="InterPro" id="IPR040085">
    <property type="entry name" value="MJ0674-like"/>
</dbReference>
<evidence type="ECO:0000313" key="7">
    <source>
        <dbReference type="Proteomes" id="UP000033092"/>
    </source>
</evidence>
<gene>
    <name evidence="6" type="ORF">MSSIH_2070</name>
</gene>
<dbReference type="AlphaFoldDB" id="A0A0E3PF07"/>
<dbReference type="KEGG" id="msz:MSSIH_2070"/>
<evidence type="ECO:0000256" key="4">
    <source>
        <dbReference type="ARBA" id="ARBA00023014"/>
    </source>
</evidence>
<evidence type="ECO:0000256" key="3">
    <source>
        <dbReference type="ARBA" id="ARBA00023004"/>
    </source>
</evidence>
<evidence type="ECO:0000259" key="5">
    <source>
        <dbReference type="Pfam" id="PF04055"/>
    </source>
</evidence>
<dbReference type="SUPFAM" id="SSF102114">
    <property type="entry name" value="Radical SAM enzymes"/>
    <property type="match status" value="1"/>
</dbReference>
<organism evidence="6 7">
    <name type="scientific">Methanosarcina siciliae HI350</name>
    <dbReference type="NCBI Taxonomy" id="1434119"/>
    <lineage>
        <taxon>Archaea</taxon>
        <taxon>Methanobacteriati</taxon>
        <taxon>Methanobacteriota</taxon>
        <taxon>Stenosarchaea group</taxon>
        <taxon>Methanomicrobia</taxon>
        <taxon>Methanosarcinales</taxon>
        <taxon>Methanosarcinaceae</taxon>
        <taxon>Methanosarcina</taxon>
    </lineage>
</organism>
<keyword evidence="3" id="KW-0408">Iron</keyword>
<dbReference type="InterPro" id="IPR013785">
    <property type="entry name" value="Aldolase_TIM"/>
</dbReference>
<dbReference type="InterPro" id="IPR058240">
    <property type="entry name" value="rSAM_sf"/>
</dbReference>
<sequence>MDEKDRSKNRNSYHKPITNADEYSHMAAPKYLKRYRMVQGNEMPALSRITERIGVEFDPQTELEKLRDIHKAGIEEYRKLRAGLDLEAVEALAYPDILDRLRLYTQSFLEIPKASPSLLDLKVAIVDRMLENCTCCERRCEINRKEGEKGFCRLTDVSRYASEFLHMGEEPELVPSHTIFFTGCVFACVYCQNWDISTCPECGTEIDPRKLAKLVDFRRLHGAKNVNFVTPAPHPHTVLKIVREMSSNTPVIWNSNMYHSKEIAEILEGVVDVYLGDFKYGNNACALKFSKVKNYLEVVRPNFEFAYETAEILLRHLALPGHIECCTRPIAEWVSEHTPHTRFNLMFQYRPCYRAMEYPDLGRHLTLEEQTDAIDIVRGAGIEDLLI</sequence>
<dbReference type="SFLD" id="SFLDS00029">
    <property type="entry name" value="Radical_SAM"/>
    <property type="match status" value="1"/>
</dbReference>
<keyword evidence="4" id="KW-0411">Iron-sulfur</keyword>
<dbReference type="HOGENOM" id="CLU_062674_0_1_2"/>
<accession>A0A0E3PF07</accession>
<feature type="domain" description="Radical SAM core" evidence="5">
    <location>
        <begin position="179"/>
        <end position="315"/>
    </location>
</feature>
<keyword evidence="2" id="KW-0479">Metal-binding</keyword>
<protein>
    <submittedName>
        <fullName evidence="6">Anaerobic ribonucleoside-triphosphate reductase activating protein</fullName>
    </submittedName>
</protein>
<dbReference type="EMBL" id="CP009507">
    <property type="protein sequence ID" value="AKB32760.1"/>
    <property type="molecule type" value="Genomic_DNA"/>
</dbReference>
<proteinExistence type="predicted"/>
<evidence type="ECO:0000256" key="1">
    <source>
        <dbReference type="ARBA" id="ARBA00022691"/>
    </source>
</evidence>
<dbReference type="Pfam" id="PF04055">
    <property type="entry name" value="Radical_SAM"/>
    <property type="match status" value="1"/>
</dbReference>
<dbReference type="InterPro" id="IPR007197">
    <property type="entry name" value="rSAM"/>
</dbReference>